<dbReference type="InterPro" id="IPR000680">
    <property type="entry name" value="Borrelia_lipo"/>
</dbReference>
<dbReference type="Pfam" id="PF00921">
    <property type="entry name" value="Lipoprotein_2"/>
    <property type="match status" value="1"/>
</dbReference>
<evidence type="ECO:0000256" key="4">
    <source>
        <dbReference type="ARBA" id="ARBA00023136"/>
    </source>
</evidence>
<name>Q5DVM0_BORAF</name>
<evidence type="ECO:0000256" key="8">
    <source>
        <dbReference type="RuleBase" id="RU363105"/>
    </source>
</evidence>
<comment type="subcellular location">
    <subcellularLocation>
        <location evidence="2 8">Cell outer membrane</location>
        <topology evidence="2 8">Lipid-anchor</topology>
    </subcellularLocation>
</comment>
<comment type="function">
    <text evidence="1 8">The Vlp and Vsp proteins are antigenically distinct proteins, only one vlp or vsp gene is transcriptionally active at any one time. Switching between these genes is a mechanism of host immune response evasion.</text>
</comment>
<feature type="non-terminal residue" evidence="9">
    <location>
        <position position="298"/>
    </location>
</feature>
<dbReference type="GO" id="GO:0009279">
    <property type="term" value="C:cell outer membrane"/>
    <property type="evidence" value="ECO:0007669"/>
    <property type="project" value="UniProtKB-SubCell"/>
</dbReference>
<dbReference type="SUPFAM" id="SSF74748">
    <property type="entry name" value="Variable surface antigen VlsE"/>
    <property type="match status" value="1"/>
</dbReference>
<keyword evidence="3" id="KW-0732">Signal</keyword>
<evidence type="ECO:0000313" key="9">
    <source>
        <dbReference type="EMBL" id="CAF34027.1"/>
    </source>
</evidence>
<keyword evidence="5 8" id="KW-0564">Palmitate</keyword>
<evidence type="ECO:0000256" key="2">
    <source>
        <dbReference type="ARBA" id="ARBA00004459"/>
    </source>
</evidence>
<keyword evidence="4 8" id="KW-0472">Membrane</keyword>
<evidence type="ECO:0000256" key="3">
    <source>
        <dbReference type="ARBA" id="ARBA00022729"/>
    </source>
</evidence>
<evidence type="ECO:0000256" key="1">
    <source>
        <dbReference type="ARBA" id="ARBA00003932"/>
    </source>
</evidence>
<sequence length="298" mass="30216">MKKISSAIFLTALLVFINCKNNAVGKGNDDKDSVKTFYESIINLGNGFIDVFNAFSGLVADTFFKSDPKKSDVKTYFESISSTLKATKGKLDELVSAKKGEGGSVKASVESAVDEVSKWLEEMIKAAEEAAKVGGTGGDGKIGDSAANHGAKADKDSVKGIAKGIKGIVDAAGKALGEKGALKDVKAAADDEANADAGKLFAGNANAAVGAAADIAKAAGAVTAVSGEQILKAIVEAAGDPANQAGKKAEEAKNPIAAAIGTDDDNGAAFKDEMKKSDKIAAAIVLRGVAKDGKFAVK</sequence>
<dbReference type="AlphaFoldDB" id="Q5DVM0"/>
<evidence type="ECO:0000256" key="6">
    <source>
        <dbReference type="ARBA" id="ARBA00023237"/>
    </source>
</evidence>
<protein>
    <recommendedName>
        <fullName evidence="8">Variable large protein</fullName>
    </recommendedName>
</protein>
<accession>Q5DVM0</accession>
<organism evidence="9">
    <name type="scientific">Borreliella afzelii</name>
    <name type="common">Borrelia afzelii</name>
    <dbReference type="NCBI Taxonomy" id="29518"/>
    <lineage>
        <taxon>Bacteria</taxon>
        <taxon>Pseudomonadati</taxon>
        <taxon>Spirochaetota</taxon>
        <taxon>Spirochaetia</taxon>
        <taxon>Spirochaetales</taxon>
        <taxon>Borreliaceae</taxon>
        <taxon>Borreliella</taxon>
    </lineage>
</organism>
<proteinExistence type="predicted"/>
<evidence type="ECO:0000256" key="7">
    <source>
        <dbReference type="ARBA" id="ARBA00023288"/>
    </source>
</evidence>
<keyword evidence="6 8" id="KW-0998">Cell outer membrane</keyword>
<keyword evidence="7 8" id="KW-0449">Lipoprotein</keyword>
<gene>
    <name evidence="9" type="primary">vlsE</name>
</gene>
<reference evidence="9" key="1">
    <citation type="submission" date="2004-03" db="EMBL/GenBank/DDBJ databases">
        <title>Genetic characterization and antigenic heterogeneity of the immunodominant surface protein VlsE among european B. burgdorferi sensu lato strains.</title>
        <authorList>
            <person name="Goettner G."/>
            <person name="Schulte-Spechtel U.C."/>
            <person name="Fingerle V."/>
            <person name="Wilske B."/>
        </authorList>
    </citation>
    <scope>NUCLEOTIDE SEQUENCE</scope>
    <source>
        <strain evidence="9">PKo</strain>
    </source>
</reference>
<evidence type="ECO:0000256" key="5">
    <source>
        <dbReference type="ARBA" id="ARBA00023139"/>
    </source>
</evidence>
<dbReference type="EMBL" id="AJ630109">
    <property type="protein sequence ID" value="CAF34027.1"/>
    <property type="molecule type" value="Genomic_DNA"/>
</dbReference>